<dbReference type="InterPro" id="IPR000159">
    <property type="entry name" value="RA_dom"/>
</dbReference>
<evidence type="ECO:0000259" key="14">
    <source>
        <dbReference type="PROSITE" id="PS50125"/>
    </source>
</evidence>
<feature type="compositionally biased region" description="Basic residues" evidence="13">
    <location>
        <begin position="527"/>
        <end position="539"/>
    </location>
</feature>
<dbReference type="PANTHER" id="PTHR48051:SF1">
    <property type="entry name" value="RAS SUPPRESSOR PROTEIN 1"/>
    <property type="match status" value="1"/>
</dbReference>
<evidence type="ECO:0000256" key="12">
    <source>
        <dbReference type="ARBA" id="ARBA00032637"/>
    </source>
</evidence>
<gene>
    <name evidence="18" type="ORF">A4X03_0g3592</name>
    <name evidence="17" type="ORF">JKIAZH3_G5355</name>
</gene>
<feature type="domain" description="Guanylate cyclase" evidence="14">
    <location>
        <begin position="2627"/>
        <end position="2763"/>
    </location>
</feature>
<feature type="compositionally biased region" description="Low complexity" evidence="13">
    <location>
        <begin position="340"/>
        <end position="350"/>
    </location>
</feature>
<dbReference type="PROSITE" id="PS51746">
    <property type="entry name" value="PPM_2"/>
    <property type="match status" value="1"/>
</dbReference>
<evidence type="ECO:0000259" key="15">
    <source>
        <dbReference type="PROSITE" id="PS50200"/>
    </source>
</evidence>
<feature type="domain" description="Ras-associating" evidence="15">
    <location>
        <begin position="1560"/>
        <end position="1662"/>
    </location>
</feature>
<evidence type="ECO:0000313" key="19">
    <source>
        <dbReference type="Proteomes" id="UP000077671"/>
    </source>
</evidence>
<dbReference type="InterPro" id="IPR001054">
    <property type="entry name" value="A/G_cyclase"/>
</dbReference>
<dbReference type="FunFam" id="3.80.10.10:FF:000408">
    <property type="entry name" value="Adenylate cyclase"/>
    <property type="match status" value="1"/>
</dbReference>
<dbReference type="SMART" id="SM00044">
    <property type="entry name" value="CYCc"/>
    <property type="match status" value="1"/>
</dbReference>
<evidence type="ECO:0000256" key="13">
    <source>
        <dbReference type="SAM" id="MobiDB-lite"/>
    </source>
</evidence>
<evidence type="ECO:0000256" key="4">
    <source>
        <dbReference type="ARBA" id="ARBA00021420"/>
    </source>
</evidence>
<feature type="compositionally biased region" description="Polar residues" evidence="13">
    <location>
        <begin position="44"/>
        <end position="58"/>
    </location>
</feature>
<dbReference type="SMART" id="SM00332">
    <property type="entry name" value="PP2Cc"/>
    <property type="match status" value="1"/>
</dbReference>
<feature type="compositionally biased region" description="Gly residues" evidence="13">
    <location>
        <begin position="436"/>
        <end position="449"/>
    </location>
</feature>
<feature type="compositionally biased region" description="Low complexity" evidence="13">
    <location>
        <begin position="185"/>
        <end position="195"/>
    </location>
</feature>
<dbReference type="SMART" id="SM00369">
    <property type="entry name" value="LRR_TYP"/>
    <property type="match status" value="8"/>
</dbReference>
<keyword evidence="7" id="KW-0677">Repeat</keyword>
<dbReference type="GO" id="GO:0006171">
    <property type="term" value="P:cAMP biosynthetic process"/>
    <property type="evidence" value="ECO:0007669"/>
    <property type="project" value="UniProtKB-KW"/>
</dbReference>
<dbReference type="CDD" id="cd00143">
    <property type="entry name" value="PP2Cc"/>
    <property type="match status" value="1"/>
</dbReference>
<dbReference type="PROSITE" id="PS50200">
    <property type="entry name" value="RA"/>
    <property type="match status" value="1"/>
</dbReference>
<keyword evidence="9" id="KW-0115">cAMP biosynthesis</keyword>
<evidence type="ECO:0000256" key="6">
    <source>
        <dbReference type="ARBA" id="ARBA00022723"/>
    </source>
</evidence>
<feature type="region of interest" description="Disordered" evidence="13">
    <location>
        <begin position="165"/>
        <end position="235"/>
    </location>
</feature>
<evidence type="ECO:0000313" key="18">
    <source>
        <dbReference type="EMBL" id="KAE8261044.1"/>
    </source>
</evidence>
<dbReference type="InterPro" id="IPR001611">
    <property type="entry name" value="Leu-rich_rpt"/>
</dbReference>
<feature type="compositionally biased region" description="Low complexity" evidence="13">
    <location>
        <begin position="256"/>
        <end position="282"/>
    </location>
</feature>
<comment type="similarity">
    <text evidence="2">Belongs to the adenylyl cyclase class-3 family.</text>
</comment>
<dbReference type="Proteomes" id="UP000077671">
    <property type="component" value="Unassembled WGS sequence"/>
</dbReference>
<comment type="caution">
    <text evidence="18">The sequence shown here is derived from an EMBL/GenBank/DDBJ whole genome shotgun (WGS) entry which is preliminary data.</text>
</comment>
<comment type="catalytic activity">
    <reaction evidence="1">
        <text>ATP = 3',5'-cyclic AMP + diphosphate</text>
        <dbReference type="Rhea" id="RHEA:15389"/>
        <dbReference type="ChEBI" id="CHEBI:30616"/>
        <dbReference type="ChEBI" id="CHEBI:33019"/>
        <dbReference type="ChEBI" id="CHEBI:58165"/>
        <dbReference type="EC" id="4.6.1.1"/>
    </reaction>
</comment>
<evidence type="ECO:0000256" key="7">
    <source>
        <dbReference type="ARBA" id="ARBA00022737"/>
    </source>
</evidence>
<feature type="compositionally biased region" description="Acidic residues" evidence="13">
    <location>
        <begin position="1246"/>
        <end position="1257"/>
    </location>
</feature>
<feature type="region of interest" description="Disordered" evidence="13">
    <location>
        <begin position="825"/>
        <end position="860"/>
    </location>
</feature>
<dbReference type="InterPro" id="IPR055071">
    <property type="entry name" value="RA_PHLPP-like"/>
</dbReference>
<feature type="compositionally biased region" description="Low complexity" evidence="13">
    <location>
        <begin position="378"/>
        <end position="435"/>
    </location>
</feature>
<dbReference type="PANTHER" id="PTHR48051">
    <property type="match status" value="1"/>
</dbReference>
<dbReference type="GO" id="GO:0035556">
    <property type="term" value="P:intracellular signal transduction"/>
    <property type="evidence" value="ECO:0007669"/>
    <property type="project" value="InterPro"/>
</dbReference>
<sequence>MTDAHRIDELDSDGLQLDTHTLQHSTEQGNSNGAMDTVRVVPDVSSSITASSKQQQDISPWLFEDPATSPSPSPASASVPLALTPSSSSRRLPAFASSSNIKAQAAAQSQAAAAAVPPTARKPSGSTASSRPSSRSAAATLNPSSSANSFASRPITPPRAAAFASFSLNPHPRPVSRDGGPKTPASSAAAAAAAAHPYTSLYPHGDHSSSTSSTSSFSASPFPHRSTPDRRNASSTTLGLDSILFRRPSSAGGGLASASATHLPPSSFSSSSSSSSPPAQSPVVAISGTSSATNLPTTAAGTGSTPQKRSKNPFNFLKKKGSSILTGKDHQSPTGASPTSSRLLGGSSSREAVHGRVPSGSHPSFHAHSLSPDIRHQNNNNNNHQDFPNTPSSLSLASTAASSVNTVQGPSSSPRTTSNSFSHGSASASASALTLGGSGSGPSSGGTNGSGSALQPPFSLSSMYNRLHHGHSDHRNSGSTTNTAAGSSGSGAHTPTSGSGGGGGPPSSSRHASSGHHHSFLNLHLGGHGHGHGHSHSHLHPSQQQQQSAMGLDQEHLLEPEQIAAQSSSGKNGNGGNGGERSSHRPGRLRLGVRPRTRDKDSQREKDAHAAGHFSPPGAGGGGGGGDDDINAFAAALGERYGGGHNDGTASAGTSHHAAAFPFGPGTPSAEIDFSLDTNFDQIDDIVDQNAARRALGGRDGGPNGPGMDGQGMYMGSMEMGGDGAGFSGGGFPGMEGGGGGEDGFGRGMGLGMGMGMGALPLPKPLPSQLQSAADDKQAAELARAERARAKARAREGSAGGNASVLMQGGTSGADLAGVSPRTNTGTQLMSNQPVSEARNGNGRTFTRHPSLEGRTRSSSVSFLETMNADGNGMTRLGSYTGDRTLGSIGGSSSSVEALALPGQVGGGEGGSQARGTGAGAGAGAHPNLVRLHSGPSVPSSSGFRYSGSGAQFGLGSGMRAGMRRVSLAEGALPAAARYGKSDQSGMSALTEGSLGSSSFITPGSSITSAATGLDSRASAESSGVGGGGSGLVGQGKVGLHGQSLSTASAPPGSVLYDRVSAGGMQLKSLREFDGSVAAGAGADALERSRMAQIVSLRKGSGTSAGSRRSGISPKSSFANLPGTSRDGQPSNVGGWTLPSLAAGLADPSYKFPARLNSLGGKPDSSFTGTSSGGTADSLGLRKASAGTGTGSSSAGGMSTTPSVIAPSSAPARAAQASTTSTTSSTAWMAPDSWAVQPDSSKVDLNTDDEDTEESEQEGPQHSAGPSGVSGKFDFSGRRRRSSSAMSNMTGGAYGGGDGDVSRSATFDANLQAPGSSYLADGRWGQRKDSVGTEAGLTGTASPRRRPSDIEILDSNDAGDGLFGDGLTETPVSPTSVFLQQQQSQSSHVGGKGDYQPSISSSSQNTNVGVISGRGGGGAANVSAGAAAVAVAAAGKFLHRPHRHRNARPSTAGSLHSTFRAQMGVAVIPPSSVAPASGNLNENGGGGLGVNVDGLPGGFGPGSSAHRPSVGGSSEDGSVAAYVPPSVVTRERENSGFVGRRPNTAMSQGGVSFTGSIKQAPFCVRIHRTDGPPYTIMCMLSSTAAEIRTMIRKKFGNSDAAAYRLFVRDKGSERPLGPSERPALIQKRRLEQAGYNETDSLENMGRSDLSYLLRFVYRLDSVPTFDSESFGNDEHTFQHLHLQGRNLEMVPIFLYRHADWIVSLDLSGNPMSDIPLDFIQACTNLRSIRLSNLALKRVPQSLRQSETLTYIDVSNNRIPDLSHIALDGAAELLSFKVQNNRLTELPSYFARIETLRYLNISNNRFETFPMVLCDMPFLVDLDISFNTISSLPHDIGRMVKLQRLALVGNALEALPDSISELVSLESVDVRRNLLQDVSVLFRLPNLQSLQISHNNLKNVDAEFGSRLTSLDFGQNQLTKVKIVVPAASELTVLNLTSADIDKFDESLFSQLPNLTDLVLDGNRQFSDLTESVGELRSLVRLSCNNTRLGKLPEAIGKLSKLKVLEVHNNNIKIIPASIWNCGELEYINVSANIVTSFPFPPVPGSVDGGDAKTVGVSAILTASPTVQQERKGSGTSFTNTPWAANGATLAPLSVSLKKLRLCDNRLTDEVFNVLSRFVCLEVLNLSFNEIYEVPAARLSKNVRLQELYLSGNSLSSIPAEDIMQLRDLQTLYINGNKLQTLPAELGQLRKLVNLDVGNNNLKYNIANWNYDWNWNSNIELRFLNLSGNKRLEIKYKTEMVNGRQKNISDFSRLTNLRLLGLMDVTFTVQSTPDESDNRRVRTSLSQINEMAYGIADTLGKHDSLSIVDVVIPHFRKMPNECLFGLFAGRGHGSLVGSRIANHLAEWVGPRVEWEHKRMSLSGDYRAMHDVLRRAFLRLNKELADMLMSEGLRQDSEIARVDDGKPAVSASMGTSARHHWCSGASAVLAYMVDRTLYIANAGDALAVISRNRGDAHLVSSKHDPSFRDEAMRIRSAEGWVSLRGYVNDRIDVSRSFGYYHLFPIVNAAPAVSTIELTDSDEFIILANRTLWDHMSYQTAVDVARMERDDPMLAAQKLRDFAISFGAEESFMVMVVSVADLFYDRQQRRAATNDLNDKHERPRFRRDLPGDRVLARLPMEIPAPIGQLALVFTDIKNSTSLWETNPGMHAAIRLHTSLLRRQLHIIGGYEVKTEGDAFMVSFPTISSAMNWCFATQLQLLQQDWPQEILECEDGKEVFDSAGELIYRGLSVRMGIHWGAPVCEQDPVSNRMDYFGPIVNRAARISGAADGGQIMASKDVVAELKAVLDSFDETTEAGVEGDGALASYRLLQPGISRDVVQLRRLGFGISEVGERKLKGLETPEMLYMVYPTALAGRMEEKPDAPAPQVFEPTIQLLNIDEVKHLGSLCLRLEALSSGHVFPGIGGLGLDESTAPTVSTHGELAPGRARSPKLSIEDKETNALQSSTHTLMPMTVQVPPGPEFGDDDPDSRRKVVEGALALHPELLVYALRDDATDDEMARIMDQLTTRIHNALSSLVLRRAAQSQGLGMDLFTQKLLAGLLQG</sequence>
<reference evidence="18" key="2">
    <citation type="journal article" date="2019" name="IMA Fungus">
        <title>Genome sequencing and comparison of five Tilletia species to identify candidate genes for the detection of regulated species infecting wheat.</title>
        <authorList>
            <person name="Nguyen H.D.T."/>
            <person name="Sultana T."/>
            <person name="Kesanakurti P."/>
            <person name="Hambleton S."/>
        </authorList>
    </citation>
    <scope>NUCLEOTIDE SEQUENCE</scope>
    <source>
        <strain evidence="18">DAOMC 238032</strain>
    </source>
</reference>
<feature type="compositionally biased region" description="Polar residues" evidence="13">
    <location>
        <begin position="1114"/>
        <end position="1134"/>
    </location>
</feature>
<name>A0A177UXJ7_9BASI</name>
<feature type="compositionally biased region" description="Low complexity" evidence="13">
    <location>
        <begin position="540"/>
        <end position="551"/>
    </location>
</feature>
<feature type="region of interest" description="Disordered" evidence="13">
    <location>
        <begin position="1498"/>
        <end position="1518"/>
    </location>
</feature>
<dbReference type="EC" id="4.6.1.1" evidence="3"/>
<evidence type="ECO:0000256" key="8">
    <source>
        <dbReference type="ARBA" id="ARBA00022842"/>
    </source>
</evidence>
<dbReference type="Pfam" id="PF23598">
    <property type="entry name" value="LRR_14"/>
    <property type="match status" value="1"/>
</dbReference>
<feature type="region of interest" description="Disordered" evidence="13">
    <location>
        <begin position="1160"/>
        <end position="1297"/>
    </location>
</feature>
<dbReference type="InterPro" id="IPR055414">
    <property type="entry name" value="LRR_R13L4/SHOC2-like"/>
</dbReference>
<evidence type="ECO:0000313" key="17">
    <source>
        <dbReference type="EMBL" id="CAD6896513.1"/>
    </source>
</evidence>
<dbReference type="Gene3D" id="3.60.40.10">
    <property type="entry name" value="PPM-type phosphatase domain"/>
    <property type="match status" value="1"/>
</dbReference>
<feature type="compositionally biased region" description="Low complexity" evidence="13">
    <location>
        <begin position="1165"/>
        <end position="1175"/>
    </location>
</feature>
<feature type="region of interest" description="Disordered" evidence="13">
    <location>
        <begin position="250"/>
        <end position="551"/>
    </location>
</feature>
<keyword evidence="20" id="KW-1185">Reference proteome</keyword>
<dbReference type="CDD" id="cd07302">
    <property type="entry name" value="CHD"/>
    <property type="match status" value="1"/>
</dbReference>
<feature type="region of interest" description="Disordered" evidence="13">
    <location>
        <begin position="564"/>
        <end position="631"/>
    </location>
</feature>
<feature type="compositionally biased region" description="Low complexity" evidence="13">
    <location>
        <begin position="1184"/>
        <end position="1231"/>
    </location>
</feature>
<dbReference type="Pfam" id="PF00211">
    <property type="entry name" value="Guanylate_cyc"/>
    <property type="match status" value="1"/>
</dbReference>
<dbReference type="Pfam" id="PF23010">
    <property type="entry name" value="RA_3"/>
    <property type="match status" value="1"/>
</dbReference>
<proteinExistence type="inferred from homology"/>
<evidence type="ECO:0000256" key="10">
    <source>
        <dbReference type="ARBA" id="ARBA00023239"/>
    </source>
</evidence>
<dbReference type="GO" id="GO:0004016">
    <property type="term" value="F:adenylate cyclase activity"/>
    <property type="evidence" value="ECO:0007669"/>
    <property type="project" value="UniProtKB-EC"/>
</dbReference>
<dbReference type="EMBL" id="CAJHJG010000038">
    <property type="protein sequence ID" value="CAD6896513.1"/>
    <property type="molecule type" value="Genomic_DNA"/>
</dbReference>
<feature type="compositionally biased region" description="Polar residues" evidence="13">
    <location>
        <begin position="287"/>
        <end position="307"/>
    </location>
</feature>
<dbReference type="SUPFAM" id="SSF81606">
    <property type="entry name" value="PP2C-like"/>
    <property type="match status" value="1"/>
</dbReference>
<evidence type="ECO:0000256" key="2">
    <source>
        <dbReference type="ARBA" id="ARBA00005381"/>
    </source>
</evidence>
<dbReference type="InterPro" id="IPR050216">
    <property type="entry name" value="LRR_domain-containing"/>
</dbReference>
<dbReference type="CDD" id="cd17214">
    <property type="entry name" value="RA_CYR1_like"/>
    <property type="match status" value="1"/>
</dbReference>
<dbReference type="Pfam" id="PF00481">
    <property type="entry name" value="PP2C"/>
    <property type="match status" value="1"/>
</dbReference>
<evidence type="ECO:0000256" key="9">
    <source>
        <dbReference type="ARBA" id="ARBA00022998"/>
    </source>
</evidence>
<feature type="region of interest" description="Disordered" evidence="13">
    <location>
        <begin position="727"/>
        <end position="804"/>
    </location>
</feature>
<evidence type="ECO:0000256" key="11">
    <source>
        <dbReference type="ARBA" id="ARBA00032597"/>
    </source>
</evidence>
<dbReference type="PROSITE" id="PS50125">
    <property type="entry name" value="GUANYLATE_CYCLASE_2"/>
    <property type="match status" value="1"/>
</dbReference>
<dbReference type="Gene3D" id="3.30.70.1230">
    <property type="entry name" value="Nucleotide cyclase"/>
    <property type="match status" value="1"/>
</dbReference>
<feature type="compositionally biased region" description="Gly residues" evidence="13">
    <location>
        <begin position="727"/>
        <end position="757"/>
    </location>
</feature>
<dbReference type="InterPro" id="IPR029787">
    <property type="entry name" value="Nucleotide_cyclase"/>
</dbReference>
<feature type="compositionally biased region" description="Polar residues" evidence="13">
    <location>
        <begin position="141"/>
        <end position="151"/>
    </location>
</feature>
<dbReference type="InterPro" id="IPR032675">
    <property type="entry name" value="LRR_dom_sf"/>
</dbReference>
<feature type="compositionally biased region" description="Basic residues" evidence="13">
    <location>
        <begin position="584"/>
        <end position="595"/>
    </location>
</feature>
<feature type="compositionally biased region" description="Polar residues" evidence="13">
    <location>
        <begin position="1370"/>
        <end position="1379"/>
    </location>
</feature>
<feature type="compositionally biased region" description="Low complexity" evidence="13">
    <location>
        <begin position="66"/>
        <end position="89"/>
    </location>
</feature>
<feature type="compositionally biased region" description="Polar residues" evidence="13">
    <location>
        <begin position="18"/>
        <end position="34"/>
    </location>
</feature>
<feature type="compositionally biased region" description="Low complexity" evidence="13">
    <location>
        <begin position="96"/>
        <end position="115"/>
    </location>
</feature>
<organism evidence="18 19">
    <name type="scientific">Tilletia caries</name>
    <name type="common">wheat bunt fungus</name>
    <dbReference type="NCBI Taxonomy" id="13290"/>
    <lineage>
        <taxon>Eukaryota</taxon>
        <taxon>Fungi</taxon>
        <taxon>Dikarya</taxon>
        <taxon>Basidiomycota</taxon>
        <taxon>Ustilaginomycotina</taxon>
        <taxon>Exobasidiomycetes</taxon>
        <taxon>Tilletiales</taxon>
        <taxon>Tilletiaceae</taxon>
        <taxon>Tilletia</taxon>
    </lineage>
</organism>
<keyword evidence="8" id="KW-0460">Magnesium</keyword>
<dbReference type="SUPFAM" id="SSF55073">
    <property type="entry name" value="Nucleotide cyclase"/>
    <property type="match status" value="1"/>
</dbReference>
<evidence type="ECO:0000256" key="3">
    <source>
        <dbReference type="ARBA" id="ARBA00012201"/>
    </source>
</evidence>
<dbReference type="SUPFAM" id="SSF52058">
    <property type="entry name" value="L domain-like"/>
    <property type="match status" value="2"/>
</dbReference>
<feature type="compositionally biased region" description="Low complexity" evidence="13">
    <location>
        <begin position="1098"/>
        <end position="1113"/>
    </location>
</feature>
<feature type="compositionally biased region" description="Polar residues" evidence="13">
    <location>
        <begin position="825"/>
        <end position="835"/>
    </location>
</feature>
<feature type="region of interest" description="Disordered" evidence="13">
    <location>
        <begin position="694"/>
        <end position="715"/>
    </location>
</feature>
<feature type="compositionally biased region" description="Basic and acidic residues" evidence="13">
    <location>
        <begin position="596"/>
        <end position="610"/>
    </location>
</feature>
<evidence type="ECO:0000259" key="16">
    <source>
        <dbReference type="PROSITE" id="PS51746"/>
    </source>
</evidence>
<feature type="compositionally biased region" description="Low complexity" evidence="13">
    <location>
        <begin position="477"/>
        <end position="497"/>
    </location>
</feature>
<feature type="compositionally biased region" description="Gly residues" evidence="13">
    <location>
        <begin position="698"/>
        <end position="710"/>
    </location>
</feature>
<dbReference type="InterPro" id="IPR003591">
    <property type="entry name" value="Leu-rich_rpt_typical-subtyp"/>
</dbReference>
<reference evidence="17" key="3">
    <citation type="submission" date="2020-10" db="EMBL/GenBank/DDBJ databases">
        <authorList>
            <person name="Sedaghatjoo S."/>
        </authorList>
    </citation>
    <scope>NUCLEOTIDE SEQUENCE</scope>
    <source>
        <strain evidence="17">AZH3</strain>
    </source>
</reference>
<feature type="region of interest" description="Disordered" evidence="13">
    <location>
        <begin position="1097"/>
        <end position="1135"/>
    </location>
</feature>
<keyword evidence="6" id="KW-0479">Metal-binding</keyword>
<evidence type="ECO:0000256" key="1">
    <source>
        <dbReference type="ARBA" id="ARBA00001593"/>
    </source>
</evidence>
<dbReference type="InterPro" id="IPR001932">
    <property type="entry name" value="PPM-type_phosphatase-like_dom"/>
</dbReference>
<dbReference type="Proteomes" id="UP000836402">
    <property type="component" value="Unassembled WGS sequence"/>
</dbReference>
<keyword evidence="5" id="KW-0433">Leucine-rich repeat</keyword>
<feature type="compositionally biased region" description="Polar residues" evidence="13">
    <location>
        <begin position="1397"/>
        <end position="1407"/>
    </location>
</feature>
<feature type="compositionally biased region" description="Low complexity" evidence="13">
    <location>
        <begin position="123"/>
        <end position="140"/>
    </location>
</feature>
<protein>
    <recommendedName>
        <fullName evidence="4">Adenylate cyclase</fullName>
        <ecNumber evidence="3">4.6.1.1</ecNumber>
    </recommendedName>
    <alternativeName>
        <fullName evidence="11">ATP pyrophosphate-lyase</fullName>
    </alternativeName>
    <alternativeName>
        <fullName evidence="12">Adenylyl cyclase</fullName>
    </alternativeName>
</protein>
<feature type="region of interest" description="Disordered" evidence="13">
    <location>
        <begin position="1"/>
        <end position="153"/>
    </location>
</feature>
<dbReference type="GO" id="GO:0005737">
    <property type="term" value="C:cytoplasm"/>
    <property type="evidence" value="ECO:0007669"/>
    <property type="project" value="TreeGrafter"/>
</dbReference>
<dbReference type="EMBL" id="LWDD02000424">
    <property type="protein sequence ID" value="KAE8261044.1"/>
    <property type="molecule type" value="Genomic_DNA"/>
</dbReference>
<dbReference type="GO" id="GO:0046872">
    <property type="term" value="F:metal ion binding"/>
    <property type="evidence" value="ECO:0007669"/>
    <property type="project" value="UniProtKB-KW"/>
</dbReference>
<dbReference type="Pfam" id="PF13855">
    <property type="entry name" value="LRR_8"/>
    <property type="match status" value="1"/>
</dbReference>
<feature type="domain" description="PPM-type phosphatase" evidence="16">
    <location>
        <begin position="2291"/>
        <end position="2576"/>
    </location>
</feature>
<dbReference type="SMART" id="SM00364">
    <property type="entry name" value="LRR_BAC"/>
    <property type="match status" value="12"/>
</dbReference>
<dbReference type="Gene3D" id="3.80.10.10">
    <property type="entry name" value="Ribonuclease Inhibitor"/>
    <property type="match status" value="3"/>
</dbReference>
<dbReference type="InterPro" id="IPR036457">
    <property type="entry name" value="PPM-type-like_dom_sf"/>
</dbReference>
<feature type="compositionally biased region" description="Low complexity" evidence="13">
    <location>
        <begin position="208"/>
        <end position="223"/>
    </location>
</feature>
<keyword evidence="10" id="KW-0456">Lyase</keyword>
<feature type="compositionally biased region" description="Basic and acidic residues" evidence="13">
    <location>
        <begin position="774"/>
        <end position="796"/>
    </location>
</feature>
<evidence type="ECO:0000256" key="5">
    <source>
        <dbReference type="ARBA" id="ARBA00022614"/>
    </source>
</evidence>
<feature type="region of interest" description="Disordered" evidence="13">
    <location>
        <begin position="1313"/>
        <end position="1407"/>
    </location>
</feature>
<dbReference type="PROSITE" id="PS51450">
    <property type="entry name" value="LRR"/>
    <property type="match status" value="1"/>
</dbReference>
<reference evidence="18" key="1">
    <citation type="submission" date="2016-04" db="EMBL/GenBank/DDBJ databases">
        <authorList>
            <person name="Nguyen H.D."/>
            <person name="Kesanakurti P."/>
            <person name="Cullis J."/>
            <person name="Levesque C.A."/>
            <person name="Hambleton S."/>
        </authorList>
    </citation>
    <scope>NUCLEOTIDE SEQUENCE</scope>
    <source>
        <strain evidence="18">DAOMC 238032</strain>
    </source>
</reference>
<accession>A0A177UXJ7</accession>
<evidence type="ECO:0000313" key="20">
    <source>
        <dbReference type="Proteomes" id="UP000836402"/>
    </source>
</evidence>